<evidence type="ECO:0000313" key="2">
    <source>
        <dbReference type="Proteomes" id="UP000041254"/>
    </source>
</evidence>
<protein>
    <submittedName>
        <fullName evidence="1">Uncharacterized protein</fullName>
    </submittedName>
</protein>
<dbReference type="InterPro" id="IPR029063">
    <property type="entry name" value="SAM-dependent_MTases_sf"/>
</dbReference>
<keyword evidence="2" id="KW-1185">Reference proteome</keyword>
<name>A0A0G4GE81_VITBC</name>
<accession>A0A0G4GE81</accession>
<dbReference type="EMBL" id="CDMY01000638">
    <property type="protein sequence ID" value="CEM27700.1"/>
    <property type="molecule type" value="Genomic_DNA"/>
</dbReference>
<reference evidence="1 2" key="1">
    <citation type="submission" date="2014-11" db="EMBL/GenBank/DDBJ databases">
        <authorList>
            <person name="Zhu J."/>
            <person name="Qi W."/>
            <person name="Song R."/>
        </authorList>
    </citation>
    <scope>NUCLEOTIDE SEQUENCE [LARGE SCALE GENOMIC DNA]</scope>
</reference>
<dbReference type="Proteomes" id="UP000041254">
    <property type="component" value="Unassembled WGS sequence"/>
</dbReference>
<feature type="non-terminal residue" evidence="1">
    <location>
        <position position="1"/>
    </location>
</feature>
<organism evidence="1 2">
    <name type="scientific">Vitrella brassicaformis (strain CCMP3155)</name>
    <dbReference type="NCBI Taxonomy" id="1169540"/>
    <lineage>
        <taxon>Eukaryota</taxon>
        <taxon>Sar</taxon>
        <taxon>Alveolata</taxon>
        <taxon>Colpodellida</taxon>
        <taxon>Vitrellaceae</taxon>
        <taxon>Vitrella</taxon>
    </lineage>
</organism>
<dbReference type="InParanoid" id="A0A0G4GE81"/>
<gene>
    <name evidence="1" type="ORF">Vbra_22737</name>
</gene>
<dbReference type="Pfam" id="PF01135">
    <property type="entry name" value="PCMT"/>
    <property type="match status" value="1"/>
</dbReference>
<dbReference type="AlphaFoldDB" id="A0A0G4GE81"/>
<evidence type="ECO:0000313" key="1">
    <source>
        <dbReference type="EMBL" id="CEM27700.1"/>
    </source>
</evidence>
<dbReference type="VEuPathDB" id="CryptoDB:Vbra_22737"/>
<dbReference type="OrthoDB" id="73890at2759"/>
<sequence length="33" mass="3611">ALIDQLKPGGKMVIPVGPKEGPQDLYERYVSLV</sequence>
<dbReference type="Gene3D" id="3.40.50.150">
    <property type="entry name" value="Vaccinia Virus protein VP39"/>
    <property type="match status" value="1"/>
</dbReference>
<proteinExistence type="predicted"/>